<name>A0AAV4I0E7_9GAST</name>
<keyword evidence="3" id="KW-1185">Reference proteome</keyword>
<protein>
    <submittedName>
        <fullName evidence="2">Cyclic nucleotide-binding domain-containing protein 2-like</fullName>
    </submittedName>
</protein>
<dbReference type="EMBL" id="BMAT01013017">
    <property type="protein sequence ID" value="GFS03959.1"/>
    <property type="molecule type" value="Genomic_DNA"/>
</dbReference>
<evidence type="ECO:0000313" key="3">
    <source>
        <dbReference type="Proteomes" id="UP000762676"/>
    </source>
</evidence>
<dbReference type="Proteomes" id="UP000762676">
    <property type="component" value="Unassembled WGS sequence"/>
</dbReference>
<feature type="compositionally biased region" description="Gly residues" evidence="1">
    <location>
        <begin position="1"/>
        <end position="10"/>
    </location>
</feature>
<feature type="region of interest" description="Disordered" evidence="1">
    <location>
        <begin position="1"/>
        <end position="60"/>
    </location>
</feature>
<evidence type="ECO:0000256" key="1">
    <source>
        <dbReference type="SAM" id="MobiDB-lite"/>
    </source>
</evidence>
<organism evidence="2 3">
    <name type="scientific">Elysia marginata</name>
    <dbReference type="NCBI Taxonomy" id="1093978"/>
    <lineage>
        <taxon>Eukaryota</taxon>
        <taxon>Metazoa</taxon>
        <taxon>Spiralia</taxon>
        <taxon>Lophotrochozoa</taxon>
        <taxon>Mollusca</taxon>
        <taxon>Gastropoda</taxon>
        <taxon>Heterobranchia</taxon>
        <taxon>Euthyneura</taxon>
        <taxon>Panpulmonata</taxon>
        <taxon>Sacoglossa</taxon>
        <taxon>Placobranchoidea</taxon>
        <taxon>Plakobranchidae</taxon>
        <taxon>Elysia</taxon>
    </lineage>
</organism>
<gene>
    <name evidence="2" type="ORF">ElyMa_006483500</name>
</gene>
<sequence>MGERQGGTGSAMGHHKLNSLIKKGPYMAKSKSEMSTGDVVKEEQGKEGEEGDNQRLGTNLSDFLRENATSTMEDNKEPMPAEPEPMYVNVQTLTKGMVFGISDIFFEDQPSLILVSNGAECITVNKKLFMDNASHAFVTRLREDIYPYPSEEDMQHNLELQVHWDHHKRNRVSDVIRDINFKRSEQHDARARFTPDLDY</sequence>
<dbReference type="AlphaFoldDB" id="A0AAV4I0E7"/>
<comment type="caution">
    <text evidence="2">The sequence shown here is derived from an EMBL/GenBank/DDBJ whole genome shotgun (WGS) entry which is preliminary data.</text>
</comment>
<proteinExistence type="predicted"/>
<evidence type="ECO:0000313" key="2">
    <source>
        <dbReference type="EMBL" id="GFS03959.1"/>
    </source>
</evidence>
<accession>A0AAV4I0E7</accession>
<feature type="compositionally biased region" description="Basic and acidic residues" evidence="1">
    <location>
        <begin position="39"/>
        <end position="48"/>
    </location>
</feature>
<reference evidence="2 3" key="1">
    <citation type="journal article" date="2021" name="Elife">
        <title>Chloroplast acquisition without the gene transfer in kleptoplastic sea slugs, Plakobranchus ocellatus.</title>
        <authorList>
            <person name="Maeda T."/>
            <person name="Takahashi S."/>
            <person name="Yoshida T."/>
            <person name="Shimamura S."/>
            <person name="Takaki Y."/>
            <person name="Nagai Y."/>
            <person name="Toyoda A."/>
            <person name="Suzuki Y."/>
            <person name="Arimoto A."/>
            <person name="Ishii H."/>
            <person name="Satoh N."/>
            <person name="Nishiyama T."/>
            <person name="Hasebe M."/>
            <person name="Maruyama T."/>
            <person name="Minagawa J."/>
            <person name="Obokata J."/>
            <person name="Shigenobu S."/>
        </authorList>
    </citation>
    <scope>NUCLEOTIDE SEQUENCE [LARGE SCALE GENOMIC DNA]</scope>
</reference>